<dbReference type="SUPFAM" id="SSF54427">
    <property type="entry name" value="NTF2-like"/>
    <property type="match status" value="1"/>
</dbReference>
<dbReference type="Proteomes" id="UP000738349">
    <property type="component" value="Unassembled WGS sequence"/>
</dbReference>
<dbReference type="Gene3D" id="3.10.450.50">
    <property type="match status" value="1"/>
</dbReference>
<protein>
    <recommendedName>
        <fullName evidence="4">SnoaL-like domain-containing protein</fullName>
    </recommendedName>
</protein>
<comment type="caution">
    <text evidence="2">The sequence shown here is derived from an EMBL/GenBank/DDBJ whole genome shotgun (WGS) entry which is preliminary data.</text>
</comment>
<dbReference type="AlphaFoldDB" id="A0A9P9FGA1"/>
<organism evidence="2 3">
    <name type="scientific">Dactylonectria macrodidyma</name>
    <dbReference type="NCBI Taxonomy" id="307937"/>
    <lineage>
        <taxon>Eukaryota</taxon>
        <taxon>Fungi</taxon>
        <taxon>Dikarya</taxon>
        <taxon>Ascomycota</taxon>
        <taxon>Pezizomycotina</taxon>
        <taxon>Sordariomycetes</taxon>
        <taxon>Hypocreomycetidae</taxon>
        <taxon>Hypocreales</taxon>
        <taxon>Nectriaceae</taxon>
        <taxon>Dactylonectria</taxon>
    </lineage>
</organism>
<keyword evidence="3" id="KW-1185">Reference proteome</keyword>
<sequence length="160" mass="17937">MRFLNLAAAVGAVASLNGDLALAHPIKPQPPTCSLNYPTPPWIQQKIFEDFIQKFYVEKDPKTAIQETMAENYIQHNPYVLSGRQNSIDYIVPIFGVANFTVLRRSFSNNTGWVHTKMEIAGQPPAAVVDIFRFQGSCIVEHWDVFTSLPENATNPLALF</sequence>
<gene>
    <name evidence="2" type="ORF">EDB81DRAFT_924225</name>
</gene>
<dbReference type="InterPro" id="IPR032710">
    <property type="entry name" value="NTF2-like_dom_sf"/>
</dbReference>
<feature type="chain" id="PRO_5040205737" description="SnoaL-like domain-containing protein" evidence="1">
    <location>
        <begin position="24"/>
        <end position="160"/>
    </location>
</feature>
<accession>A0A9P9FGA1</accession>
<keyword evidence="1" id="KW-0732">Signal</keyword>
<evidence type="ECO:0000313" key="3">
    <source>
        <dbReference type="Proteomes" id="UP000738349"/>
    </source>
</evidence>
<evidence type="ECO:0000256" key="1">
    <source>
        <dbReference type="SAM" id="SignalP"/>
    </source>
</evidence>
<evidence type="ECO:0000313" key="2">
    <source>
        <dbReference type="EMBL" id="KAH7160978.1"/>
    </source>
</evidence>
<evidence type="ECO:0008006" key="4">
    <source>
        <dbReference type="Google" id="ProtNLM"/>
    </source>
</evidence>
<proteinExistence type="predicted"/>
<feature type="signal peptide" evidence="1">
    <location>
        <begin position="1"/>
        <end position="23"/>
    </location>
</feature>
<name>A0A9P9FGA1_9HYPO</name>
<dbReference type="EMBL" id="JAGMUV010000004">
    <property type="protein sequence ID" value="KAH7160978.1"/>
    <property type="molecule type" value="Genomic_DNA"/>
</dbReference>
<reference evidence="2" key="1">
    <citation type="journal article" date="2021" name="Nat. Commun.">
        <title>Genetic determinants of endophytism in the Arabidopsis root mycobiome.</title>
        <authorList>
            <person name="Mesny F."/>
            <person name="Miyauchi S."/>
            <person name="Thiergart T."/>
            <person name="Pickel B."/>
            <person name="Atanasova L."/>
            <person name="Karlsson M."/>
            <person name="Huettel B."/>
            <person name="Barry K.W."/>
            <person name="Haridas S."/>
            <person name="Chen C."/>
            <person name="Bauer D."/>
            <person name="Andreopoulos W."/>
            <person name="Pangilinan J."/>
            <person name="LaButti K."/>
            <person name="Riley R."/>
            <person name="Lipzen A."/>
            <person name="Clum A."/>
            <person name="Drula E."/>
            <person name="Henrissat B."/>
            <person name="Kohler A."/>
            <person name="Grigoriev I.V."/>
            <person name="Martin F.M."/>
            <person name="Hacquard S."/>
        </authorList>
    </citation>
    <scope>NUCLEOTIDE SEQUENCE</scope>
    <source>
        <strain evidence="2">MPI-CAGE-AT-0147</strain>
    </source>
</reference>
<dbReference type="OrthoDB" id="2820488at2759"/>